<reference evidence="1 2" key="1">
    <citation type="journal article" date="2009" name="Stand. Genomic Sci.">
        <title>Complete genome sequence of Rhodothermus marinus type strain (R-10).</title>
        <authorList>
            <person name="Nolan M."/>
            <person name="Tindall B.J."/>
            <person name="Pomrenke H."/>
            <person name="Lapidus A."/>
            <person name="Copeland A."/>
            <person name="Glavina Del Rio T."/>
            <person name="Lucas S."/>
            <person name="Chen F."/>
            <person name="Tice H."/>
            <person name="Cheng J.F."/>
            <person name="Saunders E."/>
            <person name="Han C."/>
            <person name="Bruce D."/>
            <person name="Goodwin L."/>
            <person name="Chain P."/>
            <person name="Pitluck S."/>
            <person name="Ovchinikova G."/>
            <person name="Pati A."/>
            <person name="Ivanova N."/>
            <person name="Mavromatis K."/>
            <person name="Chen A."/>
            <person name="Palaniappan K."/>
            <person name="Land M."/>
            <person name="Hauser L."/>
            <person name="Chang Y.J."/>
            <person name="Jeffries C.D."/>
            <person name="Brettin T."/>
            <person name="Goker M."/>
            <person name="Bristow J."/>
            <person name="Eisen J.A."/>
            <person name="Markowitz V."/>
            <person name="Hugenholtz P."/>
            <person name="Kyrpides N.C."/>
            <person name="Klenk H.P."/>
            <person name="Detter J.C."/>
        </authorList>
    </citation>
    <scope>NUCLEOTIDE SEQUENCE [LARGE SCALE GENOMIC DNA]</scope>
    <source>
        <strain evidence="2">ATCC 43812 / DSM 4252 / R-10</strain>
    </source>
</reference>
<organism evidence="1 2">
    <name type="scientific">Rhodothermus marinus (strain ATCC 43812 / DSM 4252 / R-10)</name>
    <name type="common">Rhodothermus obamensis</name>
    <dbReference type="NCBI Taxonomy" id="518766"/>
    <lineage>
        <taxon>Bacteria</taxon>
        <taxon>Pseudomonadati</taxon>
        <taxon>Rhodothermota</taxon>
        <taxon>Rhodothermia</taxon>
        <taxon>Rhodothermales</taxon>
        <taxon>Rhodothermaceae</taxon>
        <taxon>Rhodothermus</taxon>
    </lineage>
</organism>
<protein>
    <submittedName>
        <fullName evidence="1">Uncharacterized protein</fullName>
    </submittedName>
</protein>
<dbReference type="AlphaFoldDB" id="D0MJ28"/>
<accession>D0MJ28</accession>
<evidence type="ECO:0000313" key="1">
    <source>
        <dbReference type="EMBL" id="ACY48486.1"/>
    </source>
</evidence>
<proteinExistence type="predicted"/>
<dbReference type="HOGENOM" id="CLU_1460215_0_0_10"/>
<dbReference type="STRING" id="518766.Rmar_1600"/>
<evidence type="ECO:0000313" key="2">
    <source>
        <dbReference type="Proteomes" id="UP000002221"/>
    </source>
</evidence>
<dbReference type="EMBL" id="CP001807">
    <property type="protein sequence ID" value="ACY48486.1"/>
    <property type="molecule type" value="Genomic_DNA"/>
</dbReference>
<dbReference type="KEGG" id="rmr:Rmar_1600"/>
<name>D0MJ28_RHOM4</name>
<dbReference type="Proteomes" id="UP000002221">
    <property type="component" value="Chromosome"/>
</dbReference>
<gene>
    <name evidence="1" type="ordered locus">Rmar_1600</name>
</gene>
<keyword evidence="2" id="KW-1185">Reference proteome</keyword>
<sequence>MLGLFVLLLWTGSVTCDTVEVEPIECVRRYYLRSAEDEKAIAAGMAFLETQRARLPETLADAYQAALTILKARYAFWPQTKMRYLREGLPVLDSLVAAHPEHMEIRCLRLLSIYYLPFFLGRKEMAREDMRRLTEQLLAGEASLPDTYRRMMVEFLLANAPLDQVERMRLQRLYRELRRSEARLP</sequence>